<dbReference type="Proteomes" id="UP000007800">
    <property type="component" value="Unassembled WGS sequence"/>
</dbReference>
<dbReference type="InterPro" id="IPR005804">
    <property type="entry name" value="FA_desaturase_dom"/>
</dbReference>
<evidence type="ECO:0000313" key="3">
    <source>
        <dbReference type="EMBL" id="EER15947.1"/>
    </source>
</evidence>
<protein>
    <recommendedName>
        <fullName evidence="2">Fatty acid desaturase domain-containing protein</fullName>
    </recommendedName>
</protein>
<evidence type="ECO:0000313" key="4">
    <source>
        <dbReference type="Proteomes" id="UP000007800"/>
    </source>
</evidence>
<proteinExistence type="predicted"/>
<keyword evidence="1" id="KW-0472">Membrane</keyword>
<feature type="transmembrane region" description="Helical" evidence="1">
    <location>
        <begin position="141"/>
        <end position="163"/>
    </location>
</feature>
<sequence length="593" mass="68017">MLVGLAALPLPLPNMIYSPPFDILSVMGFIVTATGLAVAFDKRSLQDMFFVKRYHTYEHHLPLVVVGLNWLVSWVFVTTLCLESCETRLLHTAQTLSDLSTTSKNLDRYSPLLLGSLWYLVTMFACLSLNSRNGQHLTSRSSTVCGIPHPVALYWVTTALVLAVDKNPIEAAVLVITHLIAIVLYKLYLTREIRKAPKRSPSKVGLFCGALLLVVAPLTASLIATTILIYALLNRFCWGVLTPQSWRQTVKEKGRGILRMVARTIMSQERLYVYLPTYVLALVIPIFLTCIFFKEKSAPYEGVFIVNPVHFVAYHLFRLGPYFSFFAHTHAIVHIEAHSSVPMFRGSWRIFNRLIEWGAFMFYGGVPEGYKIGHNKVHHKYNNGLLDDSATMEFDRNHPRQFILYLAKFYLFWSGLSVSWHLYMRGEKGLAWKQLKGTLAFYGIMLALLMLDWRFAVAYWVYPHIEATTLLAAINYTWHAWVDPRDPDNDYITSITILDGHYNTFEADFHVVHHQHPTLWYEDCPKVFDKEIEVYKKQKATIFRGTQAFELFILIVTNNIDRLATLFVDLSGELSHEEIKELLRYRMSAIPAS</sequence>
<gene>
    <name evidence="3" type="ORF">Pmar_PMAR003405</name>
</gene>
<dbReference type="AlphaFoldDB" id="C5KH85"/>
<feature type="domain" description="Fatty acid desaturase" evidence="2">
    <location>
        <begin position="322"/>
        <end position="543"/>
    </location>
</feature>
<reference evidence="3 4" key="1">
    <citation type="submission" date="2008-07" db="EMBL/GenBank/DDBJ databases">
        <authorList>
            <person name="El-Sayed N."/>
            <person name="Caler E."/>
            <person name="Inman J."/>
            <person name="Amedeo P."/>
            <person name="Hass B."/>
            <person name="Wortman J."/>
        </authorList>
    </citation>
    <scope>NUCLEOTIDE SEQUENCE [LARGE SCALE GENOMIC DNA]</scope>
    <source>
        <strain evidence="4">ATCC 50983 / TXsc</strain>
    </source>
</reference>
<feature type="transmembrane region" description="Helical" evidence="1">
    <location>
        <begin position="271"/>
        <end position="293"/>
    </location>
</feature>
<keyword evidence="4" id="KW-1185">Reference proteome</keyword>
<feature type="transmembrane region" description="Helical" evidence="1">
    <location>
        <begin position="210"/>
        <end position="233"/>
    </location>
</feature>
<dbReference type="OrthoDB" id="1470350at2759"/>
<evidence type="ECO:0000259" key="2">
    <source>
        <dbReference type="Pfam" id="PF00487"/>
    </source>
</evidence>
<dbReference type="RefSeq" id="XP_002784151.1">
    <property type="nucleotide sequence ID" value="XM_002784105.1"/>
</dbReference>
<keyword evidence="1" id="KW-1133">Transmembrane helix</keyword>
<evidence type="ECO:0000256" key="1">
    <source>
        <dbReference type="SAM" id="Phobius"/>
    </source>
</evidence>
<feature type="transmembrane region" description="Helical" evidence="1">
    <location>
        <begin position="439"/>
        <end position="462"/>
    </location>
</feature>
<keyword evidence="1" id="KW-0812">Transmembrane</keyword>
<feature type="transmembrane region" description="Helical" evidence="1">
    <location>
        <begin position="169"/>
        <end position="189"/>
    </location>
</feature>
<dbReference type="PANTHER" id="PTHR36459">
    <property type="entry name" value="ORF"/>
    <property type="match status" value="1"/>
</dbReference>
<dbReference type="PANTHER" id="PTHR36459:SF1">
    <property type="entry name" value="FATTY ACID DESATURASE DOMAIN-CONTAINING PROTEIN-RELATED"/>
    <property type="match status" value="1"/>
</dbReference>
<feature type="transmembrane region" description="Helical" evidence="1">
    <location>
        <begin position="61"/>
        <end position="80"/>
    </location>
</feature>
<name>C5KH85_PERM5</name>
<feature type="transmembrane region" description="Helical" evidence="1">
    <location>
        <begin position="402"/>
        <end position="423"/>
    </location>
</feature>
<dbReference type="Pfam" id="PF00487">
    <property type="entry name" value="FA_desaturase"/>
    <property type="match status" value="1"/>
</dbReference>
<dbReference type="EMBL" id="GG673069">
    <property type="protein sequence ID" value="EER15947.1"/>
    <property type="molecule type" value="Genomic_DNA"/>
</dbReference>
<accession>C5KH85</accession>
<dbReference type="GeneID" id="9060859"/>
<dbReference type="GO" id="GO:0006629">
    <property type="term" value="P:lipid metabolic process"/>
    <property type="evidence" value="ECO:0007669"/>
    <property type="project" value="InterPro"/>
</dbReference>
<organism evidence="4">
    <name type="scientific">Perkinsus marinus (strain ATCC 50983 / TXsc)</name>
    <dbReference type="NCBI Taxonomy" id="423536"/>
    <lineage>
        <taxon>Eukaryota</taxon>
        <taxon>Sar</taxon>
        <taxon>Alveolata</taxon>
        <taxon>Perkinsozoa</taxon>
        <taxon>Perkinsea</taxon>
        <taxon>Perkinsida</taxon>
        <taxon>Perkinsidae</taxon>
        <taxon>Perkinsus</taxon>
    </lineage>
</organism>
<dbReference type="OMA" id="HTHAIVH"/>
<feature type="transmembrane region" description="Helical" evidence="1">
    <location>
        <begin position="20"/>
        <end position="40"/>
    </location>
</feature>
<dbReference type="InParanoid" id="C5KH85"/>
<feature type="transmembrane region" description="Helical" evidence="1">
    <location>
        <begin position="109"/>
        <end position="129"/>
    </location>
</feature>